<dbReference type="Proteomes" id="UP000276133">
    <property type="component" value="Unassembled WGS sequence"/>
</dbReference>
<reference evidence="1 2" key="1">
    <citation type="journal article" date="2018" name="Sci. Rep.">
        <title>Genomic signatures of local adaptation to the degree of environmental predictability in rotifers.</title>
        <authorList>
            <person name="Franch-Gras L."/>
            <person name="Hahn C."/>
            <person name="Garcia-Roger E.M."/>
            <person name="Carmona M.J."/>
            <person name="Serra M."/>
            <person name="Gomez A."/>
        </authorList>
    </citation>
    <scope>NUCLEOTIDE SEQUENCE [LARGE SCALE GENOMIC DNA]</scope>
    <source>
        <strain evidence="1">HYR1</strain>
    </source>
</reference>
<name>A0A3M7PNP1_BRAPC</name>
<gene>
    <name evidence="1" type="ORF">BpHYR1_031479</name>
</gene>
<dbReference type="EMBL" id="REGN01009792">
    <property type="protein sequence ID" value="RNA00361.1"/>
    <property type="molecule type" value="Genomic_DNA"/>
</dbReference>
<sequence>MSYGLEMCFIKKTKLSEYDKSQACLIKRNLGLSKFARNTLLLNALRFKILFFQQVKSLEKVKVVFDYLKNYYTNNKCPHNSFINQLKETTEIVGNLEALNFKDCLLRLNEHFDIKLDNINKEELIMKIINLCRLISEDELNSSFYKNILYKVLGEQVT</sequence>
<organism evidence="1 2">
    <name type="scientific">Brachionus plicatilis</name>
    <name type="common">Marine rotifer</name>
    <name type="synonym">Brachionus muelleri</name>
    <dbReference type="NCBI Taxonomy" id="10195"/>
    <lineage>
        <taxon>Eukaryota</taxon>
        <taxon>Metazoa</taxon>
        <taxon>Spiralia</taxon>
        <taxon>Gnathifera</taxon>
        <taxon>Rotifera</taxon>
        <taxon>Eurotatoria</taxon>
        <taxon>Monogononta</taxon>
        <taxon>Pseudotrocha</taxon>
        <taxon>Ploima</taxon>
        <taxon>Brachionidae</taxon>
        <taxon>Brachionus</taxon>
    </lineage>
</organism>
<dbReference type="AlphaFoldDB" id="A0A3M7PNP1"/>
<comment type="caution">
    <text evidence="1">The sequence shown here is derived from an EMBL/GenBank/DDBJ whole genome shotgun (WGS) entry which is preliminary data.</text>
</comment>
<proteinExistence type="predicted"/>
<evidence type="ECO:0000313" key="2">
    <source>
        <dbReference type="Proteomes" id="UP000276133"/>
    </source>
</evidence>
<keyword evidence="2" id="KW-1185">Reference proteome</keyword>
<accession>A0A3M7PNP1</accession>
<protein>
    <submittedName>
        <fullName evidence="1">Uncharacterized protein</fullName>
    </submittedName>
</protein>
<evidence type="ECO:0000313" key="1">
    <source>
        <dbReference type="EMBL" id="RNA00361.1"/>
    </source>
</evidence>